<dbReference type="InterPro" id="IPR002110">
    <property type="entry name" value="Ankyrin_rpt"/>
</dbReference>
<evidence type="ECO:0000256" key="3">
    <source>
        <dbReference type="ARBA" id="ARBA00022786"/>
    </source>
</evidence>
<reference evidence="9" key="3">
    <citation type="submission" date="2025-08" db="UniProtKB">
        <authorList>
            <consortium name="Ensembl"/>
        </authorList>
    </citation>
    <scope>IDENTIFICATION</scope>
</reference>
<proteinExistence type="inferred from homology"/>
<comment type="similarity">
    <text evidence="5">Belongs to the fem-1 family.</text>
</comment>
<evidence type="ECO:0000256" key="6">
    <source>
        <dbReference type="ARBA" id="ARBA00072197"/>
    </source>
</evidence>
<reference evidence="9" key="4">
    <citation type="submission" date="2025-09" db="UniProtKB">
        <authorList>
            <consortium name="Ensembl"/>
        </authorList>
    </citation>
    <scope>IDENTIFICATION</scope>
</reference>
<dbReference type="GO" id="GO:0043161">
    <property type="term" value="P:proteasome-mediated ubiquitin-dependent protein catabolic process"/>
    <property type="evidence" value="ECO:0000318"/>
    <property type="project" value="GO_Central"/>
</dbReference>
<evidence type="ECO:0000313" key="9">
    <source>
        <dbReference type="Ensembl" id="ENSCINP00000027987.2"/>
    </source>
</evidence>
<dbReference type="AlphaFoldDB" id="F6VVE9"/>
<dbReference type="OMA" id="ISTKTTC"/>
<keyword evidence="3" id="KW-0833">Ubl conjugation pathway</keyword>
<keyword evidence="2" id="KW-0677">Repeat</keyword>
<evidence type="ECO:0000256" key="4">
    <source>
        <dbReference type="ARBA" id="ARBA00023043"/>
    </source>
</evidence>
<dbReference type="GO" id="GO:0000151">
    <property type="term" value="C:ubiquitin ligase complex"/>
    <property type="evidence" value="ECO:0000318"/>
    <property type="project" value="GO_Central"/>
</dbReference>
<dbReference type="InterPro" id="IPR036770">
    <property type="entry name" value="Ankyrin_rpt-contain_sf"/>
</dbReference>
<dbReference type="PANTHER" id="PTHR24173:SF78">
    <property type="entry name" value="PROTEIN FEM-1 HOMOLOG B"/>
    <property type="match status" value="1"/>
</dbReference>
<keyword evidence="10" id="KW-1185">Reference proteome</keyword>
<organism evidence="9 10">
    <name type="scientific">Ciona intestinalis</name>
    <name type="common">Transparent sea squirt</name>
    <name type="synonym">Ascidia intestinalis</name>
    <dbReference type="NCBI Taxonomy" id="7719"/>
    <lineage>
        <taxon>Eukaryota</taxon>
        <taxon>Metazoa</taxon>
        <taxon>Chordata</taxon>
        <taxon>Tunicata</taxon>
        <taxon>Ascidiacea</taxon>
        <taxon>Phlebobranchia</taxon>
        <taxon>Cionidae</taxon>
        <taxon>Ciona</taxon>
    </lineage>
</organism>
<evidence type="ECO:0000256" key="8">
    <source>
        <dbReference type="PROSITE-ProRule" id="PRU00023"/>
    </source>
</evidence>
<reference evidence="10" key="1">
    <citation type="journal article" date="2002" name="Science">
        <title>The draft genome of Ciona intestinalis: insights into chordate and vertebrate origins.</title>
        <authorList>
            <person name="Dehal P."/>
            <person name="Satou Y."/>
            <person name="Campbell R.K."/>
            <person name="Chapman J."/>
            <person name="Degnan B."/>
            <person name="De Tomaso A."/>
            <person name="Davidson B."/>
            <person name="Di Gregorio A."/>
            <person name="Gelpke M."/>
            <person name="Goodstein D.M."/>
            <person name="Harafuji N."/>
            <person name="Hastings K.E."/>
            <person name="Ho I."/>
            <person name="Hotta K."/>
            <person name="Huang W."/>
            <person name="Kawashima T."/>
            <person name="Lemaire P."/>
            <person name="Martinez D."/>
            <person name="Meinertzhagen I.A."/>
            <person name="Necula S."/>
            <person name="Nonaka M."/>
            <person name="Putnam N."/>
            <person name="Rash S."/>
            <person name="Saiga H."/>
            <person name="Satake M."/>
            <person name="Terry A."/>
            <person name="Yamada L."/>
            <person name="Wang H.G."/>
            <person name="Awazu S."/>
            <person name="Azumi K."/>
            <person name="Boore J."/>
            <person name="Branno M."/>
            <person name="Chin-Bow S."/>
            <person name="DeSantis R."/>
            <person name="Doyle S."/>
            <person name="Francino P."/>
            <person name="Keys D.N."/>
            <person name="Haga S."/>
            <person name="Hayashi H."/>
            <person name="Hino K."/>
            <person name="Imai K.S."/>
            <person name="Inaba K."/>
            <person name="Kano S."/>
            <person name="Kobayashi K."/>
            <person name="Kobayashi M."/>
            <person name="Lee B.I."/>
            <person name="Makabe K.W."/>
            <person name="Manohar C."/>
            <person name="Matassi G."/>
            <person name="Medina M."/>
            <person name="Mochizuki Y."/>
            <person name="Mount S."/>
            <person name="Morishita T."/>
            <person name="Miura S."/>
            <person name="Nakayama A."/>
            <person name="Nishizaka S."/>
            <person name="Nomoto H."/>
            <person name="Ohta F."/>
            <person name="Oishi K."/>
            <person name="Rigoutsos I."/>
            <person name="Sano M."/>
            <person name="Sasaki A."/>
            <person name="Sasakura Y."/>
            <person name="Shoguchi E."/>
            <person name="Shin-i T."/>
            <person name="Spagnuolo A."/>
            <person name="Stainier D."/>
            <person name="Suzuki M.M."/>
            <person name="Tassy O."/>
            <person name="Takatori N."/>
            <person name="Tokuoka M."/>
            <person name="Yagi K."/>
            <person name="Yoshizaki F."/>
            <person name="Wada S."/>
            <person name="Zhang C."/>
            <person name="Hyatt P.D."/>
            <person name="Larimer F."/>
            <person name="Detter C."/>
            <person name="Doggett N."/>
            <person name="Glavina T."/>
            <person name="Hawkins T."/>
            <person name="Richardson P."/>
            <person name="Lucas S."/>
            <person name="Kohara Y."/>
            <person name="Levine M."/>
            <person name="Satoh N."/>
            <person name="Rokhsar D.S."/>
        </authorList>
    </citation>
    <scope>NUCLEOTIDE SEQUENCE [LARGE SCALE GENOMIC DNA]</scope>
</reference>
<feature type="repeat" description="ANK" evidence="8">
    <location>
        <begin position="70"/>
        <end position="102"/>
    </location>
</feature>
<keyword evidence="4 8" id="KW-0040">ANK repeat</keyword>
<dbReference type="FunCoup" id="F6VVE9">
    <property type="interactions" value="165"/>
</dbReference>
<evidence type="ECO:0000256" key="5">
    <source>
        <dbReference type="ARBA" id="ARBA00038500"/>
    </source>
</evidence>
<reference evidence="9" key="2">
    <citation type="journal article" date="2008" name="Genome Biol.">
        <title>Improved genome assembly and evidence-based global gene model set for the chordate Ciona intestinalis: new insight into intron and operon populations.</title>
        <authorList>
            <person name="Satou Y."/>
            <person name="Mineta K."/>
            <person name="Ogasawara M."/>
            <person name="Sasakura Y."/>
            <person name="Shoguchi E."/>
            <person name="Ueno K."/>
            <person name="Yamada L."/>
            <person name="Matsumoto J."/>
            <person name="Wasserscheid J."/>
            <person name="Dewar K."/>
            <person name="Wiley G.B."/>
            <person name="Macmil S.L."/>
            <person name="Roe B.A."/>
            <person name="Zeller R.W."/>
            <person name="Hastings K.E."/>
            <person name="Lemaire P."/>
            <person name="Lindquist E."/>
            <person name="Endo T."/>
            <person name="Hotta K."/>
            <person name="Inaba K."/>
        </authorList>
    </citation>
    <scope>NUCLEOTIDE SEQUENCE [LARGE SCALE GENOMIC DNA]</scope>
    <source>
        <strain evidence="9">wild type</strain>
    </source>
</reference>
<evidence type="ECO:0000256" key="7">
    <source>
        <dbReference type="ARBA" id="ARBA00076407"/>
    </source>
</evidence>
<comment type="pathway">
    <text evidence="1">Protein modification; protein ubiquitination.</text>
</comment>
<dbReference type="Ensembl" id="ENSCINT00000028233.2">
    <property type="protein sequence ID" value="ENSCINP00000027987.2"/>
    <property type="gene ID" value="ENSCING00000016010.2"/>
</dbReference>
<accession>F6VVE9</accession>
<feature type="repeat" description="ANK" evidence="8">
    <location>
        <begin position="169"/>
        <end position="201"/>
    </location>
</feature>
<dbReference type="EMBL" id="EAAA01002308">
    <property type="status" value="NOT_ANNOTATED_CDS"/>
    <property type="molecule type" value="Genomic_DNA"/>
</dbReference>
<feature type="repeat" description="ANK" evidence="8">
    <location>
        <begin position="103"/>
        <end position="135"/>
    </location>
</feature>
<protein>
    <recommendedName>
        <fullName evidence="6">Protein fem-1 homolog B</fullName>
    </recommendedName>
    <alternativeName>
        <fullName evidence="7">FEM1-beta</fullName>
    </alternativeName>
</protein>
<evidence type="ECO:0000313" key="10">
    <source>
        <dbReference type="Proteomes" id="UP000008144"/>
    </source>
</evidence>
<feature type="repeat" description="ANK" evidence="8">
    <location>
        <begin position="136"/>
        <end position="168"/>
    </location>
</feature>
<dbReference type="Pfam" id="PF12796">
    <property type="entry name" value="Ank_2"/>
    <property type="match status" value="1"/>
</dbReference>
<sequence length="608" mass="68696">MTAACLVYAGDKRDELLLQRHTTADGETYSPFLLAVRQGYTQLVRLLLVEFNVDSSKHKGTLNFDGYFIENASPLWCAAACGYFDIVKLLISNGANVNDTTSTRSTPLRAACFHGNLSIVDYLLKHGADANLPNQYNNTCLMVSAFRGNLEVVEYLLHYGVDVNAQAQCGGTALHFACDSRQLGIVEALVNAGCDITIKNKSCLTAPMVAADACHSDVIEFFTRRKDSDPETNIMLLELLGASYANDKDNYSTEKTFHFLCLAMLMRIKDKIVKQVEPAVEAYGNKVECQVYDELQSIRHDQDAIHIEALIVRERILGKTSPELIHPIVYRGAVYADGHQFDKCIKLWRHAIYLHQLNKRPVSNDLLRFAEVFSEIYVLTHELNTTDLLETIECCIEEIKNTKAEVDRYTVSAIIAVKIEHLETNQRTLLYLLLLVCKVVKEDDRHVFGKLLYRYLKLDIRDSNEATLLHLAVDEQTHVDDFHVKDICSFPNYELTKFLLSCGADPDARMKGGNTPLHIIVQYERPISDFISLHTIISQLLEYGAHFDVANDNRKTPMELSTTGVAEIILKTQSKLTLKCLAAQVIRRAGVRYRGRVPYFLEEYIAMH</sequence>
<dbReference type="PANTHER" id="PTHR24173">
    <property type="entry name" value="ANKYRIN REPEAT CONTAINING"/>
    <property type="match status" value="1"/>
</dbReference>
<dbReference type="SUPFAM" id="SSF48403">
    <property type="entry name" value="Ankyrin repeat"/>
    <property type="match status" value="2"/>
</dbReference>
<dbReference type="GO" id="GO:1990756">
    <property type="term" value="F:ubiquitin-like ligase-substrate adaptor activity"/>
    <property type="evidence" value="ECO:0000318"/>
    <property type="project" value="GO_Central"/>
</dbReference>
<dbReference type="Proteomes" id="UP000008144">
    <property type="component" value="Chromosome 6"/>
</dbReference>
<dbReference type="STRING" id="7719.ENSCINP00000027987"/>
<dbReference type="GeneTree" id="ENSGT00940000161115"/>
<evidence type="ECO:0000256" key="1">
    <source>
        <dbReference type="ARBA" id="ARBA00004906"/>
    </source>
</evidence>
<dbReference type="Pfam" id="PF00023">
    <property type="entry name" value="Ank"/>
    <property type="match status" value="1"/>
</dbReference>
<dbReference type="InParanoid" id="F6VVE9"/>
<dbReference type="SMART" id="SM00248">
    <property type="entry name" value="ANK"/>
    <property type="match status" value="7"/>
</dbReference>
<evidence type="ECO:0000256" key="2">
    <source>
        <dbReference type="ARBA" id="ARBA00022737"/>
    </source>
</evidence>
<dbReference type="Gene3D" id="1.25.40.20">
    <property type="entry name" value="Ankyrin repeat-containing domain"/>
    <property type="match status" value="3"/>
</dbReference>
<dbReference type="PROSITE" id="PS50088">
    <property type="entry name" value="ANK_REPEAT"/>
    <property type="match status" value="5"/>
</dbReference>
<feature type="repeat" description="ANK" evidence="8">
    <location>
        <begin position="512"/>
        <end position="552"/>
    </location>
</feature>
<dbReference type="PROSITE" id="PS50297">
    <property type="entry name" value="ANK_REP_REGION"/>
    <property type="match status" value="4"/>
</dbReference>
<name>F6VVE9_CIOIN</name>
<dbReference type="GO" id="GO:0005737">
    <property type="term" value="C:cytoplasm"/>
    <property type="evidence" value="ECO:0007669"/>
    <property type="project" value="UniProtKB-SubCell"/>
</dbReference>